<feature type="transmembrane region" description="Helical" evidence="8">
    <location>
        <begin position="219"/>
        <end position="242"/>
    </location>
</feature>
<evidence type="ECO:0000256" key="7">
    <source>
        <dbReference type="SAM" id="MobiDB-lite"/>
    </source>
</evidence>
<dbReference type="CDD" id="cd17502">
    <property type="entry name" value="MFS_Azr1_MDR_like"/>
    <property type="match status" value="1"/>
</dbReference>
<feature type="transmembrane region" description="Helical" evidence="8">
    <location>
        <begin position="162"/>
        <end position="182"/>
    </location>
</feature>
<feature type="transmembrane region" description="Helical" evidence="8">
    <location>
        <begin position="329"/>
        <end position="347"/>
    </location>
</feature>
<evidence type="ECO:0000313" key="10">
    <source>
        <dbReference type="EMBL" id="MBE1536100.1"/>
    </source>
</evidence>
<dbReference type="EMBL" id="JADBDZ010000001">
    <property type="protein sequence ID" value="MBE1536100.1"/>
    <property type="molecule type" value="Genomic_DNA"/>
</dbReference>
<dbReference type="PROSITE" id="PS50850">
    <property type="entry name" value="MFS"/>
    <property type="match status" value="1"/>
</dbReference>
<proteinExistence type="predicted"/>
<feature type="transmembrane region" description="Helical" evidence="8">
    <location>
        <begin position="44"/>
        <end position="62"/>
    </location>
</feature>
<feature type="transmembrane region" description="Helical" evidence="8">
    <location>
        <begin position="99"/>
        <end position="120"/>
    </location>
</feature>
<evidence type="ECO:0000256" key="5">
    <source>
        <dbReference type="ARBA" id="ARBA00022989"/>
    </source>
</evidence>
<dbReference type="Pfam" id="PF07690">
    <property type="entry name" value="MFS_1"/>
    <property type="match status" value="1"/>
</dbReference>
<comment type="subcellular location">
    <subcellularLocation>
        <location evidence="1">Cell membrane</location>
        <topology evidence="1">Multi-pass membrane protein</topology>
    </subcellularLocation>
</comment>
<keyword evidence="3" id="KW-1003">Cell membrane</keyword>
<keyword evidence="2" id="KW-0813">Transport</keyword>
<name>A0ABR9K173_9ACTN</name>
<dbReference type="Proteomes" id="UP000627838">
    <property type="component" value="Unassembled WGS sequence"/>
</dbReference>
<gene>
    <name evidence="10" type="ORF">H4W34_005933</name>
</gene>
<feature type="transmembrane region" description="Helical" evidence="8">
    <location>
        <begin position="132"/>
        <end position="150"/>
    </location>
</feature>
<feature type="transmembrane region" description="Helical" evidence="8">
    <location>
        <begin position="194"/>
        <end position="213"/>
    </location>
</feature>
<evidence type="ECO:0000256" key="1">
    <source>
        <dbReference type="ARBA" id="ARBA00004651"/>
    </source>
</evidence>
<keyword evidence="6 8" id="KW-0472">Membrane</keyword>
<feature type="region of interest" description="Disordered" evidence="7">
    <location>
        <begin position="487"/>
        <end position="527"/>
    </location>
</feature>
<dbReference type="Gene3D" id="1.20.1720.10">
    <property type="entry name" value="Multidrug resistance protein D"/>
    <property type="match status" value="1"/>
</dbReference>
<dbReference type="InterPro" id="IPR036259">
    <property type="entry name" value="MFS_trans_sf"/>
</dbReference>
<comment type="caution">
    <text evidence="10">The sequence shown here is derived from an EMBL/GenBank/DDBJ whole genome shotgun (WGS) entry which is preliminary data.</text>
</comment>
<sequence>MSHRHRVLVFAGLMLAGLMSSLDATVLATALPTIAGDLGGADRLAWVSTAYILATSVTVPLSGRLGDLFGRKPVHLIGLLAFLAGSAACGAAPSMDWLIVFRVVQGAGAGCLMGSMFGLTGDLFEPRERARFQGYSAINFALSTVAGPILGGFLTDHASWRWVFYLNLPLGVAAAAVIVVFLRLPKPDREPRVDYLGIVLLGAAVTCFTLVTSRAGTRYAWTSPIVLALAAGAAALFAAWVLAERRAAEPVVPPRLFRDRSFAVACVVAAAGGATGFGLATYLPMFFQVVGGADATSSGLLVLPMMLGLLASSMGAGRYIARTGRYHRLPAASMAVSAAGVALLAGMDAGTGMLAAGLYMAVLGFGAGLSQQVVVLIAQNAAPPRDLGAASSGVFATRMLGTAAGTAVFGAIVTGRFAEEAAARVPGDVPPLRDAVRPEVLDALPGPVRDGVADAFAHAFSVVFLSALPLLIAGFAAALLLRHVPLKGGGGPGGRRPTRRGRRRGRGARPALGCSARAWSAAGRRTP</sequence>
<feature type="domain" description="Major facilitator superfamily (MFS) profile" evidence="9">
    <location>
        <begin position="9"/>
        <end position="485"/>
    </location>
</feature>
<reference evidence="10 11" key="1">
    <citation type="submission" date="2020-10" db="EMBL/GenBank/DDBJ databases">
        <title>Sequencing the genomes of 1000 actinobacteria strains.</title>
        <authorList>
            <person name="Klenk H.-P."/>
        </authorList>
    </citation>
    <scope>NUCLEOTIDE SEQUENCE [LARGE SCALE GENOMIC DNA]</scope>
    <source>
        <strain evidence="10 11">DSM 46744</strain>
    </source>
</reference>
<organism evidence="10 11">
    <name type="scientific">Actinomadura algeriensis</name>
    <dbReference type="NCBI Taxonomy" id="1679523"/>
    <lineage>
        <taxon>Bacteria</taxon>
        <taxon>Bacillati</taxon>
        <taxon>Actinomycetota</taxon>
        <taxon>Actinomycetes</taxon>
        <taxon>Streptosporangiales</taxon>
        <taxon>Thermomonosporaceae</taxon>
        <taxon>Actinomadura</taxon>
    </lineage>
</organism>
<feature type="transmembrane region" description="Helical" evidence="8">
    <location>
        <begin position="74"/>
        <end position="93"/>
    </location>
</feature>
<evidence type="ECO:0000259" key="9">
    <source>
        <dbReference type="PROSITE" id="PS50850"/>
    </source>
</evidence>
<dbReference type="PANTHER" id="PTHR23501">
    <property type="entry name" value="MAJOR FACILITATOR SUPERFAMILY"/>
    <property type="match status" value="1"/>
</dbReference>
<feature type="transmembrane region" description="Helical" evidence="8">
    <location>
        <begin position="262"/>
        <end position="283"/>
    </location>
</feature>
<feature type="transmembrane region" description="Helical" evidence="8">
    <location>
        <begin position="353"/>
        <end position="378"/>
    </location>
</feature>
<dbReference type="PANTHER" id="PTHR23501:SF197">
    <property type="entry name" value="COMD"/>
    <property type="match status" value="1"/>
</dbReference>
<feature type="transmembrane region" description="Helical" evidence="8">
    <location>
        <begin position="399"/>
        <end position="418"/>
    </location>
</feature>
<dbReference type="PRINTS" id="PR01036">
    <property type="entry name" value="TCRTETB"/>
</dbReference>
<dbReference type="RefSeq" id="WP_192762189.1">
    <property type="nucleotide sequence ID" value="NZ_JADBDZ010000001.1"/>
</dbReference>
<protein>
    <submittedName>
        <fullName evidence="10">EmrB/QacA subfamily drug resistance transporter</fullName>
    </submittedName>
</protein>
<accession>A0ABR9K173</accession>
<evidence type="ECO:0000256" key="6">
    <source>
        <dbReference type="ARBA" id="ARBA00023136"/>
    </source>
</evidence>
<feature type="transmembrane region" description="Helical" evidence="8">
    <location>
        <begin position="295"/>
        <end position="317"/>
    </location>
</feature>
<dbReference type="InterPro" id="IPR011701">
    <property type="entry name" value="MFS"/>
</dbReference>
<keyword evidence="5 8" id="KW-1133">Transmembrane helix</keyword>
<evidence type="ECO:0000313" key="11">
    <source>
        <dbReference type="Proteomes" id="UP000627838"/>
    </source>
</evidence>
<keyword evidence="4 8" id="KW-0812">Transmembrane</keyword>
<feature type="compositionally biased region" description="Basic residues" evidence="7">
    <location>
        <begin position="496"/>
        <end position="507"/>
    </location>
</feature>
<evidence type="ECO:0000256" key="2">
    <source>
        <dbReference type="ARBA" id="ARBA00022448"/>
    </source>
</evidence>
<evidence type="ECO:0000256" key="8">
    <source>
        <dbReference type="SAM" id="Phobius"/>
    </source>
</evidence>
<dbReference type="NCBIfam" id="TIGR00711">
    <property type="entry name" value="efflux_EmrB"/>
    <property type="match status" value="1"/>
</dbReference>
<evidence type="ECO:0000256" key="3">
    <source>
        <dbReference type="ARBA" id="ARBA00022475"/>
    </source>
</evidence>
<dbReference type="InterPro" id="IPR004638">
    <property type="entry name" value="EmrB-like"/>
</dbReference>
<dbReference type="InterPro" id="IPR020846">
    <property type="entry name" value="MFS_dom"/>
</dbReference>
<dbReference type="Gene3D" id="1.20.1250.20">
    <property type="entry name" value="MFS general substrate transporter like domains"/>
    <property type="match status" value="1"/>
</dbReference>
<feature type="transmembrane region" description="Helical" evidence="8">
    <location>
        <begin position="455"/>
        <end position="481"/>
    </location>
</feature>
<keyword evidence="11" id="KW-1185">Reference proteome</keyword>
<evidence type="ECO:0000256" key="4">
    <source>
        <dbReference type="ARBA" id="ARBA00022692"/>
    </source>
</evidence>
<dbReference type="SUPFAM" id="SSF103473">
    <property type="entry name" value="MFS general substrate transporter"/>
    <property type="match status" value="1"/>
</dbReference>